<evidence type="ECO:0000256" key="1">
    <source>
        <dbReference type="ARBA" id="ARBA00022729"/>
    </source>
</evidence>
<keyword evidence="3" id="KW-1185">Reference proteome</keyword>
<accession>A0A239JF30</accession>
<dbReference type="Pfam" id="PF08139">
    <property type="entry name" value="LPAM_1"/>
    <property type="match status" value="1"/>
</dbReference>
<dbReference type="EMBL" id="FZOJ01000035">
    <property type="protein sequence ID" value="SNT04038.1"/>
    <property type="molecule type" value="Genomic_DNA"/>
</dbReference>
<organism evidence="2 3">
    <name type="scientific">Anaerovirgula multivorans</name>
    <dbReference type="NCBI Taxonomy" id="312168"/>
    <lineage>
        <taxon>Bacteria</taxon>
        <taxon>Bacillati</taxon>
        <taxon>Bacillota</taxon>
        <taxon>Clostridia</taxon>
        <taxon>Peptostreptococcales</taxon>
        <taxon>Natronincolaceae</taxon>
        <taxon>Anaerovirgula</taxon>
    </lineage>
</organism>
<evidence type="ECO:0008006" key="4">
    <source>
        <dbReference type="Google" id="ProtNLM"/>
    </source>
</evidence>
<dbReference type="InterPro" id="IPR012640">
    <property type="entry name" value="Membr_lipoprot_lipid_attach_CS"/>
</dbReference>
<dbReference type="PROSITE" id="PS51257">
    <property type="entry name" value="PROKAR_LIPOPROTEIN"/>
    <property type="match status" value="1"/>
</dbReference>
<proteinExistence type="predicted"/>
<dbReference type="RefSeq" id="WP_089284954.1">
    <property type="nucleotide sequence ID" value="NZ_FZOJ01000035.1"/>
</dbReference>
<protein>
    <recommendedName>
        <fullName evidence="4">Lipoprotein</fullName>
    </recommendedName>
</protein>
<keyword evidence="1" id="KW-0732">Signal</keyword>
<reference evidence="2 3" key="1">
    <citation type="submission" date="2017-06" db="EMBL/GenBank/DDBJ databases">
        <authorList>
            <person name="Kim H.J."/>
            <person name="Triplett B.A."/>
        </authorList>
    </citation>
    <scope>NUCLEOTIDE SEQUENCE [LARGE SCALE GENOMIC DNA]</scope>
    <source>
        <strain evidence="2 3">SCA</strain>
    </source>
</reference>
<gene>
    <name evidence="2" type="ORF">SAMN05446037_10353</name>
</gene>
<dbReference type="Proteomes" id="UP000198304">
    <property type="component" value="Unassembled WGS sequence"/>
</dbReference>
<evidence type="ECO:0000313" key="3">
    <source>
        <dbReference type="Proteomes" id="UP000198304"/>
    </source>
</evidence>
<dbReference type="OrthoDB" id="9951036at2"/>
<sequence length="136" mass="15869">MKKIVFLLFFLLILTGCNRQGYQVKRFFMSPISNSENNYMISIQSLKGTIEREINVIDTDELFIKASIESGTAKLILYDREKNEIFVYDIKAEEELKEHLNYIFEEGEYTFKIATSHAKNINIELYFENDGNGDSD</sequence>
<dbReference type="AlphaFoldDB" id="A0A239JF30"/>
<name>A0A239JF30_9FIRM</name>
<evidence type="ECO:0000313" key="2">
    <source>
        <dbReference type="EMBL" id="SNT04038.1"/>
    </source>
</evidence>